<sequence length="103" mass="11605">MVSGSIFANNAIPTSIEGVRAGIQRVFGQWPTITQILAELDVPMMPNLTTSLDEQTAYLNHVFFVIEDCFTIQTIYIAIQTNKIKEFKTENVRLLCILINKQA</sequence>
<name>A0A9X0DJR8_9HELO</name>
<proteinExistence type="predicted"/>
<dbReference type="AlphaFoldDB" id="A0A9X0DJR8"/>
<dbReference type="EMBL" id="JAPEIS010000009">
    <property type="protein sequence ID" value="KAJ8063303.1"/>
    <property type="molecule type" value="Genomic_DNA"/>
</dbReference>
<protein>
    <submittedName>
        <fullName evidence="1">Uncharacterized protein</fullName>
    </submittedName>
</protein>
<evidence type="ECO:0000313" key="2">
    <source>
        <dbReference type="Proteomes" id="UP001152300"/>
    </source>
</evidence>
<evidence type="ECO:0000313" key="1">
    <source>
        <dbReference type="EMBL" id="KAJ8063303.1"/>
    </source>
</evidence>
<accession>A0A9X0DJR8</accession>
<gene>
    <name evidence="1" type="ORF">OCU04_008533</name>
</gene>
<comment type="caution">
    <text evidence="1">The sequence shown here is derived from an EMBL/GenBank/DDBJ whole genome shotgun (WGS) entry which is preliminary data.</text>
</comment>
<dbReference type="Proteomes" id="UP001152300">
    <property type="component" value="Unassembled WGS sequence"/>
</dbReference>
<keyword evidence="2" id="KW-1185">Reference proteome</keyword>
<reference evidence="1" key="1">
    <citation type="submission" date="2022-11" db="EMBL/GenBank/DDBJ databases">
        <title>Genome Resource of Sclerotinia nivalis Strain SnTB1, a Plant Pathogen Isolated from American Ginseng.</title>
        <authorList>
            <person name="Fan S."/>
        </authorList>
    </citation>
    <scope>NUCLEOTIDE SEQUENCE</scope>
    <source>
        <strain evidence="1">SnTB1</strain>
    </source>
</reference>
<organism evidence="1 2">
    <name type="scientific">Sclerotinia nivalis</name>
    <dbReference type="NCBI Taxonomy" id="352851"/>
    <lineage>
        <taxon>Eukaryota</taxon>
        <taxon>Fungi</taxon>
        <taxon>Dikarya</taxon>
        <taxon>Ascomycota</taxon>
        <taxon>Pezizomycotina</taxon>
        <taxon>Leotiomycetes</taxon>
        <taxon>Helotiales</taxon>
        <taxon>Sclerotiniaceae</taxon>
        <taxon>Sclerotinia</taxon>
    </lineage>
</organism>